<name>A0A0F6RVQ9_PSEAI</name>
<feature type="region of interest" description="Disordered" evidence="1">
    <location>
        <begin position="215"/>
        <end position="242"/>
    </location>
</feature>
<dbReference type="Proteomes" id="UP000045039">
    <property type="component" value="Unassembled WGS sequence"/>
</dbReference>
<dbReference type="EMBL" id="WXZT01000005">
    <property type="protein sequence ID" value="MZZ12516.1"/>
    <property type="molecule type" value="Genomic_DNA"/>
</dbReference>
<dbReference type="AlphaFoldDB" id="A0A0F6RVQ9"/>
<gene>
    <name evidence="5" type="ORF">CAZ10_02535</name>
    <name evidence="3" type="ORF">GNQ48_20985</name>
    <name evidence="4" type="ORF">GUL26_09670</name>
    <name evidence="2" type="ORF">PAERUG_P19_London_7_VIM_2_05_10_02806</name>
</gene>
<evidence type="ECO:0000313" key="5">
    <source>
        <dbReference type="EMBL" id="OTI66182.1"/>
    </source>
</evidence>
<dbReference type="Proteomes" id="UP000644192">
    <property type="component" value="Unassembled WGS sequence"/>
</dbReference>
<reference evidence="7" key="4">
    <citation type="submission" date="2017-05" db="EMBL/GenBank/DDBJ databases">
        <authorList>
            <person name="Giani T."/>
            <person name="Arena F."/>
            <person name="Pollini S."/>
            <person name="Di Pilato V."/>
            <person name="D'Andrea M.M."/>
            <person name="Henrici De Angelis L."/>
            <person name="Bassetti M."/>
            <person name="Rossolini G.M."/>
        </authorList>
    </citation>
    <scope>NUCLEOTIDE SEQUENCE [LARGE SCALE GENOMIC DNA]</scope>
    <source>
        <strain evidence="7">S567_C10_BS</strain>
    </source>
</reference>
<dbReference type="PANTHER" id="PTHR34822">
    <property type="entry name" value="GRPB DOMAIN PROTEIN (AFU_ORTHOLOGUE AFUA_1G01530)"/>
    <property type="match status" value="1"/>
</dbReference>
<proteinExistence type="predicted"/>
<dbReference type="EMBL" id="WOAD01000020">
    <property type="protein sequence ID" value="MUI37488.1"/>
    <property type="molecule type" value="Genomic_DNA"/>
</dbReference>
<dbReference type="EMBL" id="CVVU01000198">
    <property type="protein sequence ID" value="CRO89847.1"/>
    <property type="molecule type" value="Genomic_DNA"/>
</dbReference>
<evidence type="ECO:0000313" key="4">
    <source>
        <dbReference type="EMBL" id="MZZ12516.1"/>
    </source>
</evidence>
<accession>A0A0F6RVQ9</accession>
<evidence type="ECO:0000313" key="3">
    <source>
        <dbReference type="EMBL" id="MUI37488.1"/>
    </source>
</evidence>
<dbReference type="InterPro" id="IPR043519">
    <property type="entry name" value="NT_sf"/>
</dbReference>
<reference evidence="2" key="2">
    <citation type="submission" date="2015-06" db="EMBL/GenBank/DDBJ databases">
        <authorList>
            <person name="Radhakrishnan R."/>
            <person name="Underwood A."/>
            <person name="Al-Shahib A."/>
        </authorList>
    </citation>
    <scope>NUCLEOTIDE SEQUENCE</scope>
    <source>
        <strain evidence="2">P19_London_7_VIM_2_05_10</strain>
    </source>
</reference>
<dbReference type="Gene3D" id="3.30.460.10">
    <property type="entry name" value="Beta Polymerase, domain 2"/>
    <property type="match status" value="1"/>
</dbReference>
<dbReference type="RefSeq" id="WP_003114631.1">
    <property type="nucleotide sequence ID" value="NZ_AP031604.1"/>
</dbReference>
<sequence>MSSPQPPRFDGQRWSNADDDRIEVLPADPAWPQHFAAEAEAIRTALALPGLGIEHVGSTAVPGLDAKPIIDILLLPPPGHDPQRLVAPLEGLGYQFWRENPNTQRMFFVKGMPPFGHGRTHHVHVMPLAQADRYLLFRDWLRNHPDDARLYAETKHALARRYPTDREAYTRGKDEVVARILGRALAATRHPMIQSGLVRGEREMHARELRETLVAGAESTPGGPADTAYFESLRSRVSKPQD</sequence>
<dbReference type="InterPro" id="IPR007344">
    <property type="entry name" value="GrpB/CoaE"/>
</dbReference>
<dbReference type="OMA" id="YAWFIKR"/>
<evidence type="ECO:0000256" key="1">
    <source>
        <dbReference type="SAM" id="MobiDB-lite"/>
    </source>
</evidence>
<protein>
    <submittedName>
        <fullName evidence="2">Dephospho-CoA kinase/protein folding accessory domain-containing protein</fullName>
    </submittedName>
    <submittedName>
        <fullName evidence="3">GrpB family protein</fullName>
    </submittedName>
</protein>
<dbReference type="SUPFAM" id="SSF81301">
    <property type="entry name" value="Nucleotidyltransferase"/>
    <property type="match status" value="1"/>
</dbReference>
<reference evidence="6" key="1">
    <citation type="submission" date="2015-06" db="EMBL/GenBank/DDBJ databases">
        <authorList>
            <person name="Radhakrishnan Rajesh"/>
            <person name="Underwood Anthony"/>
            <person name="Al-Shahib Ali"/>
        </authorList>
    </citation>
    <scope>NUCLEOTIDE SEQUENCE [LARGE SCALE GENOMIC DNA]</scope>
    <source>
        <strain evidence="6">P19_London_7_VIM_2_05_10</strain>
    </source>
</reference>
<dbReference type="SMR" id="A0A0F6RVQ9"/>
<dbReference type="GO" id="GO:0016301">
    <property type="term" value="F:kinase activity"/>
    <property type="evidence" value="ECO:0007669"/>
    <property type="project" value="UniProtKB-KW"/>
</dbReference>
<evidence type="ECO:0000313" key="7">
    <source>
        <dbReference type="Proteomes" id="UP000194857"/>
    </source>
</evidence>
<accession>A0A1S1C1M5</accession>
<dbReference type="Pfam" id="PF04229">
    <property type="entry name" value="GrpB"/>
    <property type="match status" value="1"/>
</dbReference>
<dbReference type="Proteomes" id="UP000194857">
    <property type="component" value="Unassembled WGS sequence"/>
</dbReference>
<reference evidence="4" key="6">
    <citation type="submission" date="2020-01" db="EMBL/GenBank/DDBJ databases">
        <title>Bacteria Cultured from War Wounds Associated with the Conflict in Eastern Ukraine.</title>
        <authorList>
            <person name="Snesrud E."/>
            <person name="Galac M.R."/>
            <person name="Mc Gann P."/>
            <person name="Valentine K."/>
            <person name="Viacheslav K."/>
        </authorList>
    </citation>
    <scope>NUCLEOTIDE SEQUENCE</scope>
    <source>
        <strain evidence="4">VNMU148</strain>
    </source>
</reference>
<evidence type="ECO:0000313" key="2">
    <source>
        <dbReference type="EMBL" id="CRO89847.1"/>
    </source>
</evidence>
<evidence type="ECO:0000313" key="8">
    <source>
        <dbReference type="Proteomes" id="UP000433532"/>
    </source>
</evidence>
<keyword evidence="2" id="KW-0808">Transferase</keyword>
<dbReference type="EMBL" id="NFFZ01000001">
    <property type="protein sequence ID" value="OTI66182.1"/>
    <property type="molecule type" value="Genomic_DNA"/>
</dbReference>
<dbReference type="PANTHER" id="PTHR34822:SF1">
    <property type="entry name" value="GRPB FAMILY PROTEIN"/>
    <property type="match status" value="1"/>
</dbReference>
<reference evidence="5" key="3">
    <citation type="submission" date="2017-05" db="EMBL/GenBank/DDBJ databases">
        <authorList>
            <person name="Song R."/>
            <person name="Chenine A.L."/>
            <person name="Ruprecht R.M."/>
        </authorList>
    </citation>
    <scope>NUCLEOTIDE SEQUENCE [LARGE SCALE GENOMIC DNA]</scope>
    <source>
        <strain evidence="5">S567_C10_BS</strain>
    </source>
</reference>
<dbReference type="Proteomes" id="UP000433532">
    <property type="component" value="Unassembled WGS sequence"/>
</dbReference>
<reference evidence="3 8" key="5">
    <citation type="submission" date="2019-11" db="EMBL/GenBank/DDBJ databases">
        <title>Genomes of ocular Pseudomonas aeruginosa isolates.</title>
        <authorList>
            <person name="Khan M."/>
            <person name="Rice S.A."/>
            <person name="Willcox M.D.P."/>
            <person name="Stapleton F."/>
        </authorList>
    </citation>
    <scope>NUCLEOTIDE SEQUENCE [LARGE SCALE GENOMIC DNA]</scope>
    <source>
        <strain evidence="3 8">PA221</strain>
    </source>
</reference>
<organism evidence="5 7">
    <name type="scientific">Pseudomonas aeruginosa</name>
    <dbReference type="NCBI Taxonomy" id="287"/>
    <lineage>
        <taxon>Bacteria</taxon>
        <taxon>Pseudomonadati</taxon>
        <taxon>Pseudomonadota</taxon>
        <taxon>Gammaproteobacteria</taxon>
        <taxon>Pseudomonadales</taxon>
        <taxon>Pseudomonadaceae</taxon>
        <taxon>Pseudomonas</taxon>
    </lineage>
</organism>
<keyword evidence="2" id="KW-0418">Kinase</keyword>
<evidence type="ECO:0000313" key="6">
    <source>
        <dbReference type="Proteomes" id="UP000045039"/>
    </source>
</evidence>
<comment type="caution">
    <text evidence="5">The sequence shown here is derived from an EMBL/GenBank/DDBJ whole genome shotgun (WGS) entry which is preliminary data.</text>
</comment>